<accession>E4Y1J3</accession>
<dbReference type="GO" id="GO:0033768">
    <property type="term" value="C:SUMO-targeted ubiquitin ligase complex"/>
    <property type="evidence" value="ECO:0007669"/>
    <property type="project" value="TreeGrafter"/>
</dbReference>
<gene>
    <name evidence="7" type="ORF">GSOID_T00014050001</name>
</gene>
<dbReference type="InParanoid" id="E4Y1J3"/>
<dbReference type="PROSITE" id="PS00518">
    <property type="entry name" value="ZF_RING_1"/>
    <property type="match status" value="1"/>
</dbReference>
<dbReference type="GO" id="GO:0061630">
    <property type="term" value="F:ubiquitin protein ligase activity"/>
    <property type="evidence" value="ECO:0007669"/>
    <property type="project" value="InterPro"/>
</dbReference>
<evidence type="ECO:0000313" key="8">
    <source>
        <dbReference type="Proteomes" id="UP000001307"/>
    </source>
</evidence>
<sequence length="250" mass="29277">MGNLQTSLTEMEDDYNRIAKLNETLHYDRQTKTRVKQEVDELAAEIAEKSAQKEILDKDLEKVTKRIETNEKTLETAEQRIKSFEVNYKKEEEAANNEEAGGKVGEYECPICKEICGNEQKQMVCISTCGHRFCKDCVDRVLAPANDRAGRHAEMRARMQRRFLAARNAEIDERNELRERRRELIIDRERLLGIQVLGAQPEADPILEEAPRDIFPNLWMENRLMFELNVKRRCPTCQKNFSKRNVIRLY</sequence>
<keyword evidence="3" id="KW-0862">Zinc</keyword>
<evidence type="ECO:0000256" key="1">
    <source>
        <dbReference type="ARBA" id="ARBA00022723"/>
    </source>
</evidence>
<dbReference type="Proteomes" id="UP000001307">
    <property type="component" value="Unassembled WGS sequence"/>
</dbReference>
<dbReference type="GO" id="GO:0140082">
    <property type="term" value="F:SUMO-ubiquitin ligase activity"/>
    <property type="evidence" value="ECO:0007669"/>
    <property type="project" value="TreeGrafter"/>
</dbReference>
<dbReference type="InterPro" id="IPR017907">
    <property type="entry name" value="Znf_RING_CS"/>
</dbReference>
<feature type="coiled-coil region" evidence="5">
    <location>
        <begin position="32"/>
        <end position="94"/>
    </location>
</feature>
<keyword evidence="1" id="KW-0479">Metal-binding</keyword>
<protein>
    <recommendedName>
        <fullName evidence="6">RING-type domain-containing protein</fullName>
    </recommendedName>
</protein>
<dbReference type="InterPro" id="IPR001841">
    <property type="entry name" value="Znf_RING"/>
</dbReference>
<evidence type="ECO:0000256" key="5">
    <source>
        <dbReference type="SAM" id="Coils"/>
    </source>
</evidence>
<dbReference type="CDD" id="cd16449">
    <property type="entry name" value="RING-HC"/>
    <property type="match status" value="1"/>
</dbReference>
<dbReference type="AlphaFoldDB" id="E4Y1J3"/>
<organism evidence="7">
    <name type="scientific">Oikopleura dioica</name>
    <name type="common">Tunicate</name>
    <dbReference type="NCBI Taxonomy" id="34765"/>
    <lineage>
        <taxon>Eukaryota</taxon>
        <taxon>Metazoa</taxon>
        <taxon>Chordata</taxon>
        <taxon>Tunicata</taxon>
        <taxon>Appendicularia</taxon>
        <taxon>Copelata</taxon>
        <taxon>Oikopleuridae</taxon>
        <taxon>Oikopleura</taxon>
    </lineage>
</organism>
<dbReference type="PANTHER" id="PTHR47094">
    <property type="entry name" value="ELFLESS, ISOFORM B"/>
    <property type="match status" value="1"/>
</dbReference>
<dbReference type="GO" id="GO:0032183">
    <property type="term" value="F:SUMO binding"/>
    <property type="evidence" value="ECO:0007669"/>
    <property type="project" value="TreeGrafter"/>
</dbReference>
<proteinExistence type="predicted"/>
<dbReference type="EMBL" id="FN653642">
    <property type="protein sequence ID" value="CBY15737.1"/>
    <property type="molecule type" value="Genomic_DNA"/>
</dbReference>
<dbReference type="InterPro" id="IPR013083">
    <property type="entry name" value="Znf_RING/FYVE/PHD"/>
</dbReference>
<dbReference type="GO" id="GO:0008270">
    <property type="term" value="F:zinc ion binding"/>
    <property type="evidence" value="ECO:0007669"/>
    <property type="project" value="UniProtKB-KW"/>
</dbReference>
<evidence type="ECO:0000259" key="6">
    <source>
        <dbReference type="PROSITE" id="PS50089"/>
    </source>
</evidence>
<dbReference type="OrthoDB" id="6475149at2759"/>
<reference evidence="7" key="1">
    <citation type="journal article" date="2010" name="Science">
        <title>Plasticity of animal genome architecture unmasked by rapid evolution of a pelagic tunicate.</title>
        <authorList>
            <person name="Denoeud F."/>
            <person name="Henriet S."/>
            <person name="Mungpakdee S."/>
            <person name="Aury J.M."/>
            <person name="Da Silva C."/>
            <person name="Brinkmann H."/>
            <person name="Mikhaleva J."/>
            <person name="Olsen L.C."/>
            <person name="Jubin C."/>
            <person name="Canestro C."/>
            <person name="Bouquet J.M."/>
            <person name="Danks G."/>
            <person name="Poulain J."/>
            <person name="Campsteijn C."/>
            <person name="Adamski M."/>
            <person name="Cross I."/>
            <person name="Yadetie F."/>
            <person name="Muffato M."/>
            <person name="Louis A."/>
            <person name="Butcher S."/>
            <person name="Tsagkogeorga G."/>
            <person name="Konrad A."/>
            <person name="Singh S."/>
            <person name="Jensen M.F."/>
            <person name="Cong E.H."/>
            <person name="Eikeseth-Otteraa H."/>
            <person name="Noel B."/>
            <person name="Anthouard V."/>
            <person name="Porcel B.M."/>
            <person name="Kachouri-Lafond R."/>
            <person name="Nishino A."/>
            <person name="Ugolini M."/>
            <person name="Chourrout P."/>
            <person name="Nishida H."/>
            <person name="Aasland R."/>
            <person name="Huzurbazar S."/>
            <person name="Westhof E."/>
            <person name="Delsuc F."/>
            <person name="Lehrach H."/>
            <person name="Reinhardt R."/>
            <person name="Weissenbach J."/>
            <person name="Roy S.W."/>
            <person name="Artiguenave F."/>
            <person name="Postlethwait J.H."/>
            <person name="Manak J.R."/>
            <person name="Thompson E.M."/>
            <person name="Jaillon O."/>
            <person name="Du Pasquier L."/>
            <person name="Boudinot P."/>
            <person name="Liberles D.A."/>
            <person name="Volff J.N."/>
            <person name="Philippe H."/>
            <person name="Lenhard B."/>
            <person name="Roest Crollius H."/>
            <person name="Wincker P."/>
            <person name="Chourrout D."/>
        </authorList>
    </citation>
    <scope>NUCLEOTIDE SEQUENCE [LARGE SCALE GENOMIC DNA]</scope>
</reference>
<keyword evidence="5" id="KW-0175">Coiled coil</keyword>
<dbReference type="GO" id="GO:0006511">
    <property type="term" value="P:ubiquitin-dependent protein catabolic process"/>
    <property type="evidence" value="ECO:0007669"/>
    <property type="project" value="TreeGrafter"/>
</dbReference>
<dbReference type="SUPFAM" id="SSF57850">
    <property type="entry name" value="RING/U-box"/>
    <property type="match status" value="1"/>
</dbReference>
<name>E4Y1J3_OIKDI</name>
<feature type="domain" description="RING-type" evidence="6">
    <location>
        <begin position="109"/>
        <end position="140"/>
    </location>
</feature>
<evidence type="ECO:0000256" key="2">
    <source>
        <dbReference type="ARBA" id="ARBA00022771"/>
    </source>
</evidence>
<dbReference type="Gene3D" id="3.30.40.10">
    <property type="entry name" value="Zinc/RING finger domain, C3HC4 (zinc finger)"/>
    <property type="match status" value="1"/>
</dbReference>
<dbReference type="SMART" id="SM00184">
    <property type="entry name" value="RING"/>
    <property type="match status" value="1"/>
</dbReference>
<dbReference type="PANTHER" id="PTHR47094:SF1">
    <property type="entry name" value="RING-TYPE E3 UBIQUITIN TRANSFERASE"/>
    <property type="match status" value="1"/>
</dbReference>
<keyword evidence="2 4" id="KW-0863">Zinc-finger</keyword>
<evidence type="ECO:0000313" key="7">
    <source>
        <dbReference type="EMBL" id="CBY15737.1"/>
    </source>
</evidence>
<evidence type="ECO:0000256" key="3">
    <source>
        <dbReference type="ARBA" id="ARBA00022833"/>
    </source>
</evidence>
<dbReference type="PROSITE" id="PS50089">
    <property type="entry name" value="ZF_RING_2"/>
    <property type="match status" value="1"/>
</dbReference>
<evidence type="ECO:0000256" key="4">
    <source>
        <dbReference type="PROSITE-ProRule" id="PRU00175"/>
    </source>
</evidence>
<dbReference type="InterPro" id="IPR049627">
    <property type="entry name" value="SLX8"/>
</dbReference>
<keyword evidence="8" id="KW-1185">Reference proteome</keyword>